<evidence type="ECO:0000313" key="2">
    <source>
        <dbReference type="EMBL" id="KAF6069206.1"/>
    </source>
</evidence>
<evidence type="ECO:0000313" key="3">
    <source>
        <dbReference type="Proteomes" id="UP000536275"/>
    </source>
</evidence>
<evidence type="ECO:0000256" key="1">
    <source>
        <dbReference type="SAM" id="SignalP"/>
    </source>
</evidence>
<name>A0A8H6F432_CANAX</name>
<feature type="signal peptide" evidence="1">
    <location>
        <begin position="1"/>
        <end position="19"/>
    </location>
</feature>
<dbReference type="Proteomes" id="UP000536275">
    <property type="component" value="Unassembled WGS sequence"/>
</dbReference>
<sequence>MKFSTVFTAIFALGTAVSAQQVVTPASDPLALELSQRNLDKLYELQERDLFSIVEGLFSSINYTSILDSIDYESIAGWTNNLLVENNNIEYLDNILNFLGDTDLVPFAVSYLLSNNETRNIVGEVVIEALPLIKDIDPTPIFVALKNSGLAYVLVADLIKNPNTVPFVKQVVVDLLDEGSFGLGDLFGGSSEATTTAVAIDSLATINTNIDLTVAAAPTTKAQSIGSIDTASLAVLFSEARTANGNGATKVANTVAVTAQVTAQVTNVGTTAKATKAVATGEINYSGITGPAYESLPPTQFGSVPTSINYSALSQISGALRKREYNDAVEAALRDIQKREEGIDDVEIALRKMKRDNIEDLLTTIFASVARSNLLNTTIQYLVTDQRFESTVVELLQGVFENIGSTLTGILDTDWSALQPLVSSLLNSGLLTDFISRAFNDDELKAVLWNDITSIFKRDMAFRDEIVKRSNGTITSLPVSDFITGVATETSALDGADGTLSSLDVTAFINTVSHSFITSNASSSAVITIQSDNAGSSYGPGFYSTIFAVFGLFAMMI</sequence>
<protein>
    <submittedName>
        <fullName evidence="2">Uncharacterized protein</fullName>
    </submittedName>
</protein>
<dbReference type="EMBL" id="JABWAD010000044">
    <property type="protein sequence ID" value="KAF6069206.1"/>
    <property type="molecule type" value="Genomic_DNA"/>
</dbReference>
<comment type="caution">
    <text evidence="2">The sequence shown here is derived from an EMBL/GenBank/DDBJ whole genome shotgun (WGS) entry which is preliminary data.</text>
</comment>
<reference evidence="2 3" key="1">
    <citation type="submission" date="2020-03" db="EMBL/GenBank/DDBJ databases">
        <title>FDA dAtabase for Regulatory Grade micrObial Sequences (FDA-ARGOS): Supporting development and validation of Infectious Disease Dx tests.</title>
        <authorList>
            <person name="Campos J."/>
            <person name="Goldberg B."/>
            <person name="Tallon L."/>
            <person name="Sadzewicz L."/>
            <person name="Vavikolanu K."/>
            <person name="Mehta A."/>
            <person name="Aluvathingal J."/>
            <person name="Nadendla S."/>
            <person name="Nandy P."/>
            <person name="Geyer C."/>
            <person name="Yan Y."/>
            <person name="Sichtig H."/>
        </authorList>
    </citation>
    <scope>NUCLEOTIDE SEQUENCE [LARGE SCALE GENOMIC DNA]</scope>
    <source>
        <strain evidence="2 3">FDAARGOS_656</strain>
    </source>
</reference>
<feature type="chain" id="PRO_5034470824" evidence="1">
    <location>
        <begin position="20"/>
        <end position="557"/>
    </location>
</feature>
<proteinExistence type="predicted"/>
<organism evidence="2 3">
    <name type="scientific">Candida albicans</name>
    <name type="common">Yeast</name>
    <dbReference type="NCBI Taxonomy" id="5476"/>
    <lineage>
        <taxon>Eukaryota</taxon>
        <taxon>Fungi</taxon>
        <taxon>Dikarya</taxon>
        <taxon>Ascomycota</taxon>
        <taxon>Saccharomycotina</taxon>
        <taxon>Pichiomycetes</taxon>
        <taxon>Debaryomycetaceae</taxon>
        <taxon>Candida/Lodderomyces clade</taxon>
        <taxon>Candida</taxon>
    </lineage>
</organism>
<keyword evidence="1" id="KW-0732">Signal</keyword>
<dbReference type="AlphaFoldDB" id="A0A8H6F432"/>
<gene>
    <name evidence="2" type="ORF">FOB64_003379</name>
</gene>
<accession>A0A8H6F432</accession>